<keyword evidence="1" id="KW-0812">Transmembrane</keyword>
<name>A0ABX8NRV8_9PSED</name>
<proteinExistence type="predicted"/>
<keyword evidence="1" id="KW-0472">Membrane</keyword>
<dbReference type="EMBL" id="CP077077">
    <property type="protein sequence ID" value="QXH58837.1"/>
    <property type="molecule type" value="Genomic_DNA"/>
</dbReference>
<accession>A0ABX8NRV8</accession>
<sequence>MIAEAQVVKWPCETEGEVLLRLGRWEILCFGYCSLSAEVESGKVYKVDITPNVMGDYDVVRLEGGSEHGFCSLNGYAYLLKRKLSKGGLEIEGVVFNDDVFKNEFFIWMVVMLVGWWIGWKLSF</sequence>
<protein>
    <submittedName>
        <fullName evidence="2">Uncharacterized protein</fullName>
    </submittedName>
</protein>
<evidence type="ECO:0000313" key="3">
    <source>
        <dbReference type="Proteomes" id="UP000824010"/>
    </source>
</evidence>
<keyword evidence="1" id="KW-1133">Transmembrane helix</keyword>
<organism evidence="2 3">
    <name type="scientific">Pseudomonas maumuensis</name>
    <dbReference type="NCBI Taxonomy" id="2842354"/>
    <lineage>
        <taxon>Bacteria</taxon>
        <taxon>Pseudomonadati</taxon>
        <taxon>Pseudomonadota</taxon>
        <taxon>Gammaproteobacteria</taxon>
        <taxon>Pseudomonadales</taxon>
        <taxon>Pseudomonadaceae</taxon>
        <taxon>Pseudomonas</taxon>
    </lineage>
</organism>
<evidence type="ECO:0000256" key="1">
    <source>
        <dbReference type="SAM" id="Phobius"/>
    </source>
</evidence>
<dbReference type="RefSeq" id="WP_217869515.1">
    <property type="nucleotide sequence ID" value="NZ_CP077077.1"/>
</dbReference>
<feature type="transmembrane region" description="Helical" evidence="1">
    <location>
        <begin position="105"/>
        <end position="123"/>
    </location>
</feature>
<dbReference type="Proteomes" id="UP000824010">
    <property type="component" value="Chromosome"/>
</dbReference>
<gene>
    <name evidence="2" type="ORF">KSS90_11715</name>
</gene>
<evidence type="ECO:0000313" key="2">
    <source>
        <dbReference type="EMBL" id="QXH58837.1"/>
    </source>
</evidence>
<keyword evidence="3" id="KW-1185">Reference proteome</keyword>
<reference evidence="2 3" key="1">
    <citation type="journal article" date="2021" name="Microorganisms">
        <title>The Ever-Expanding Pseudomonas Genus: Description of 43 New Species and Partition of the Pseudomonas putida Group.</title>
        <authorList>
            <person name="Girard L."/>
            <person name="Lood C."/>
            <person name="Hofte M."/>
            <person name="Vandamme P."/>
            <person name="Rokni-Zadeh H."/>
            <person name="van Noort V."/>
            <person name="Lavigne R."/>
            <person name="De Mot R."/>
        </authorList>
    </citation>
    <scope>NUCLEOTIDE SEQUENCE [LARGE SCALE GENOMIC DNA]</scope>
    <source>
        <strain evidence="2 3">COW77</strain>
    </source>
</reference>